<evidence type="ECO:0000313" key="5">
    <source>
        <dbReference type="Proteomes" id="UP000706333"/>
    </source>
</evidence>
<protein>
    <recommendedName>
        <fullName evidence="3">Aldehyde dehydrogenase domain-containing protein</fullName>
    </recommendedName>
</protein>
<comment type="similarity">
    <text evidence="1">Belongs to the aldehyde dehydrogenase family.</text>
</comment>
<gene>
    <name evidence="4" type="ORF">CCR87_08700</name>
</gene>
<dbReference type="SUPFAM" id="SSF53720">
    <property type="entry name" value="ALDH-like"/>
    <property type="match status" value="1"/>
</dbReference>
<comment type="caution">
    <text evidence="4">The sequence shown here is derived from an EMBL/GenBank/DDBJ whole genome shotgun (WGS) entry which is preliminary data.</text>
</comment>
<reference evidence="4" key="2">
    <citation type="journal article" date="2020" name="Microorganisms">
        <title>Osmotic Adaptation and Compatible Solute Biosynthesis of Phototrophic Bacteria as Revealed from Genome Analyses.</title>
        <authorList>
            <person name="Imhoff J.F."/>
            <person name="Rahn T."/>
            <person name="Kunzel S."/>
            <person name="Keller A."/>
            <person name="Neulinger S.C."/>
        </authorList>
    </citation>
    <scope>NUCLEOTIDE SEQUENCE</scope>
    <source>
        <strain evidence="4">LMG 28126</strain>
    </source>
</reference>
<dbReference type="RefSeq" id="WP_201157163.1">
    <property type="nucleotide sequence ID" value="NZ_NHSD01000244.1"/>
</dbReference>
<evidence type="ECO:0000259" key="3">
    <source>
        <dbReference type="Pfam" id="PF00171"/>
    </source>
</evidence>
<sequence length="210" mass="20899">MLENLAEMLMTHHVGGSWRAPLSQRMRDVRGPDGRPLGRMVEGGAADVARAIAMAAACGLEGMDPAQRADLAARVLEEWHARRAALEAALRHGGGSDATDLPPLAPLAVSGPVAMLGTVAAAPGLMAAAVAGALRAGQPVVLKPAPRGPFTALALAEAVAAAGAPPGAFALLQGGGAHTGRALVSHPGLGAAVVLGKAPRAGLFGVRRLG</sequence>
<name>A0A934WJD2_9RHOB</name>
<dbReference type="Proteomes" id="UP000706333">
    <property type="component" value="Unassembled WGS sequence"/>
</dbReference>
<dbReference type="GO" id="GO:0016491">
    <property type="term" value="F:oxidoreductase activity"/>
    <property type="evidence" value="ECO:0007669"/>
    <property type="project" value="UniProtKB-KW"/>
</dbReference>
<evidence type="ECO:0000256" key="2">
    <source>
        <dbReference type="ARBA" id="ARBA00023002"/>
    </source>
</evidence>
<dbReference type="InterPro" id="IPR016161">
    <property type="entry name" value="Ald_DH/histidinol_DH"/>
</dbReference>
<evidence type="ECO:0000313" key="4">
    <source>
        <dbReference type="EMBL" id="MBK5927403.1"/>
    </source>
</evidence>
<dbReference type="PANTHER" id="PTHR42804:SF1">
    <property type="entry name" value="ALDEHYDE DEHYDROGENASE-RELATED"/>
    <property type="match status" value="1"/>
</dbReference>
<keyword evidence="5" id="KW-1185">Reference proteome</keyword>
<accession>A0A934WJD2</accession>
<feature type="domain" description="Aldehyde dehydrogenase" evidence="3">
    <location>
        <begin position="125"/>
        <end position="196"/>
    </location>
</feature>
<dbReference type="Pfam" id="PF00171">
    <property type="entry name" value="Aldedh"/>
    <property type="match status" value="1"/>
</dbReference>
<dbReference type="AlphaFoldDB" id="A0A934WJD2"/>
<proteinExistence type="inferred from homology"/>
<dbReference type="PANTHER" id="PTHR42804">
    <property type="entry name" value="ALDEHYDE DEHYDROGENASE"/>
    <property type="match status" value="1"/>
</dbReference>
<evidence type="ECO:0000256" key="1">
    <source>
        <dbReference type="ARBA" id="ARBA00009986"/>
    </source>
</evidence>
<dbReference type="EMBL" id="NHSD01000244">
    <property type="protein sequence ID" value="MBK5927403.1"/>
    <property type="molecule type" value="Genomic_DNA"/>
</dbReference>
<reference evidence="4" key="1">
    <citation type="submission" date="2017-05" db="EMBL/GenBank/DDBJ databases">
        <authorList>
            <person name="Imhoff J.F."/>
            <person name="Rahn T."/>
            <person name="Kuenzel S."/>
            <person name="Neulinger S.C."/>
        </authorList>
    </citation>
    <scope>NUCLEOTIDE SEQUENCE</scope>
    <source>
        <strain evidence="4">LMG 28126</strain>
    </source>
</reference>
<keyword evidence="2" id="KW-0560">Oxidoreductase</keyword>
<dbReference type="Gene3D" id="3.40.605.10">
    <property type="entry name" value="Aldehyde Dehydrogenase, Chain A, domain 1"/>
    <property type="match status" value="2"/>
</dbReference>
<dbReference type="InterPro" id="IPR016162">
    <property type="entry name" value="Ald_DH_N"/>
</dbReference>
<organism evidence="4 5">
    <name type="scientific">Rhodobaculum claviforme</name>
    <dbReference type="NCBI Taxonomy" id="1549854"/>
    <lineage>
        <taxon>Bacteria</taxon>
        <taxon>Pseudomonadati</taxon>
        <taxon>Pseudomonadota</taxon>
        <taxon>Alphaproteobacteria</taxon>
        <taxon>Rhodobacterales</taxon>
        <taxon>Paracoccaceae</taxon>
        <taxon>Rhodobaculum</taxon>
    </lineage>
</organism>
<dbReference type="InterPro" id="IPR015590">
    <property type="entry name" value="Aldehyde_DH_dom"/>
</dbReference>